<dbReference type="InterPro" id="IPR036770">
    <property type="entry name" value="Ankyrin_rpt-contain_sf"/>
</dbReference>
<dbReference type="PANTHER" id="PTHR47643:SF2">
    <property type="entry name" value="TPR DOMAIN PROTEIN (AFU_ORTHOLOGUE AFUA_5G12710)"/>
    <property type="match status" value="1"/>
</dbReference>
<feature type="region of interest" description="Disordered" evidence="1">
    <location>
        <begin position="661"/>
        <end position="785"/>
    </location>
</feature>
<dbReference type="InParanoid" id="A0A0G4FUD5"/>
<feature type="compositionally biased region" description="Polar residues" evidence="1">
    <location>
        <begin position="718"/>
        <end position="732"/>
    </location>
</feature>
<dbReference type="InterPro" id="IPR053209">
    <property type="entry name" value="Gramillin-biosynth_MTr"/>
</dbReference>
<gene>
    <name evidence="2" type="ORF">Vbra_16228</name>
</gene>
<feature type="compositionally biased region" description="Low complexity" evidence="1">
    <location>
        <begin position="686"/>
        <end position="699"/>
    </location>
</feature>
<dbReference type="InterPro" id="IPR011990">
    <property type="entry name" value="TPR-like_helical_dom_sf"/>
</dbReference>
<dbReference type="PANTHER" id="PTHR47643">
    <property type="entry name" value="TPR DOMAIN PROTEIN (AFU_ORTHOLOGUE AFUA_5G12710)"/>
    <property type="match status" value="1"/>
</dbReference>
<evidence type="ECO:0000313" key="2">
    <source>
        <dbReference type="EMBL" id="CEM18342.1"/>
    </source>
</evidence>
<name>A0A0G4FUD5_VITBC</name>
<dbReference type="OrthoDB" id="411190at2759"/>
<dbReference type="InterPro" id="IPR002110">
    <property type="entry name" value="Ankyrin_rpt"/>
</dbReference>
<feature type="compositionally biased region" description="Low complexity" evidence="1">
    <location>
        <begin position="798"/>
        <end position="820"/>
    </location>
</feature>
<feature type="compositionally biased region" description="Polar residues" evidence="1">
    <location>
        <begin position="845"/>
        <end position="854"/>
    </location>
</feature>
<dbReference type="VEuPathDB" id="CryptoDB:Vbra_16228"/>
<dbReference type="SUPFAM" id="SSF48403">
    <property type="entry name" value="Ankyrin repeat"/>
    <property type="match status" value="2"/>
</dbReference>
<dbReference type="Proteomes" id="UP000041254">
    <property type="component" value="Unassembled WGS sequence"/>
</dbReference>
<evidence type="ECO:0000256" key="1">
    <source>
        <dbReference type="SAM" id="MobiDB-lite"/>
    </source>
</evidence>
<feature type="region of interest" description="Disordered" evidence="1">
    <location>
        <begin position="798"/>
        <end position="855"/>
    </location>
</feature>
<dbReference type="SUPFAM" id="SSF82199">
    <property type="entry name" value="SET domain"/>
    <property type="match status" value="1"/>
</dbReference>
<dbReference type="PhylomeDB" id="A0A0G4FUD5"/>
<feature type="region of interest" description="Disordered" evidence="1">
    <location>
        <begin position="1223"/>
        <end position="1262"/>
    </location>
</feature>
<sequence>MPPEKGDGCCVLSFIGRSQPSCSQSGEGQLDALLRPQGFSLGTIVGGDGSECSSPANRQLASAIMCRTPQPDAQVRGLCREEGADADISILLAMHHPHSPAKHMKPISLLSLAIDGADSSVCVWGTNDRDLHLPQWPSHEVQRAVLEALIACGADSNGGTPKPLEVARWCGNLTAVEVLLKNGAAVRGLRLGHLLPGDLLPSSPRPEYYSALIAVYRRLLEHDPTLATEKDDDSDTPMHAALNTETSRPLPSELLCSHLDLLAEHGASLTARNAGGNTPLDCAVMLAVPSAVEWLCERLGREEINKRSGKFMPLELVAVYASAKLQDLSADKVDRLKEVIRVLLQHGASPDRMRADPHPRSLVSDIEREMSQRPPSPPRCIPPIIECPSPSTPQQQQQQQQLPPQVKKAADMAKTMAKKASKGGSTTVRRVKMASTDGGPVDTIGFVFELTGLQHTQWAADATEGALQTAMSAGRAVVDYWRNKMASPSTLADLVSLTDSIDLGNSSTMQFFLRRIAGSVVSERAARGASVPTAPPQSDRPIPLTTAVVFILALIKTDKQLISRCQPEERFALRQLRATSQATCDSAGGERVGLNMATHDAFGSAELPVVWAGAVGFREVTEACISMLAILLGGLSEPQRRVIRETAEAAGARSGLLQDAASRSTAASGGLPALSDTHGSQSGAIALASSPSSSSSATPPSLPPLPPSAHDGAMGKKANSTTTNRKGSNQPRETGAAECVGRLADEGTTGGRRGSGRHRQWMSSEAMDGEAPESPTAARSSWATRGRGVHSLLSPFAAASSHGPSTMSSSSAAWPSSMPSGVPVGDGSSCDGNRASSKLRVPPGSSKTTSNSAVGSHLEQAESLLGCQGLSLASFDVHCKTPTATSASASRELLCRTMCRTLTGGEVRRLFREKGADANTTLGIKGEQPLTVRSGEGEPLMQLPRPAARVSVLCLAVDDDFDSCPPVWSAVTQHLKLPTWPSRRVQRDVMEALVKCGADVNEGVRGLCPLNVAHMMANITATEVLLESGAAVRDEGDDAPLVETSDGARRISSALAIGFTPKYAAPSHPTPSYETALLEFYRRLFEYEPTLASRHFSGMTAMHSASQAPPGLSAAFMRGYLDLLVAKGASLDARTDDGNSSLSMVAYCGDAGLPVVEWLCERLGPDEINSENHNAVGLTGTALRAAAHRLAEQLSKEGTPPEQIDRQRQIIRTLLRYGADIGLPPPTAPCGMPSTAPSTSRSRAPIDEDARQPSSSSADTSAAAAASAAASASASVPCTTAERWKDTGNALFLADKYLDAYRSYLKGIRAERETLAELLIRRSQCLIGMGSYLSAFIDVTTSLRILPPPHSIEPGSKYAILQEIAMIVYKPLIAQLTGAAYNNDIQDVDLPSKGAIAALMTDAMTQLCSTDRPVVEAPQQVTDALTEGAALQDGERYLEAQDVFTAGLAAADVSTLVALLSNAAACLLKPELIKEGGPDAVGCAAAAFHLSCLKGPCQQLSAIQQKILFRLGQGLLAERLFDAASAVVQALTKYGLEGQMAADVTTLQRRIRTHAANASGVYDWAAIYRQAKDNAQNRQLGRTTLIDVAEYVGPVAIRHAADSQPSVVATQDVPPGQLLIVQKPVVVERASSQDSGRFDERLVARLASQCDSWHPRLVSQLCCLPPSRGQPSAIRGPPAPETCLGLPPAYFPLVPRFIWSAAGEEFGPPVAQIDSDPDRLRRLVDFNTRTADDIIETSMQALISAVDESADRLWTASDGLWPLPSLLSHAGAKRNAIWYVVLKDLMVVRAARPIARGNEVTVSYWDLSVTSTAAKLSGARELARRYDLPDPLHQYSPRVARVIEQVDQRLQVVRQRRPAGGETLRELAEMLQRVRALNVDTVMVPRLLALQLLCLLERRRVAEAVAVARESVASSRALLSYDIHDIRELAISLSALSVVRGTNRREALAGIAGACEVMFGTAEALSILYLTDRHNSPAPCIRRWMDGCV</sequence>
<accession>A0A0G4FUD5</accession>
<protein>
    <recommendedName>
        <fullName evidence="4">SET domain-containing protein</fullName>
    </recommendedName>
</protein>
<evidence type="ECO:0008006" key="4">
    <source>
        <dbReference type="Google" id="ProtNLM"/>
    </source>
</evidence>
<dbReference type="Gene3D" id="2.170.270.10">
    <property type="entry name" value="SET domain"/>
    <property type="match status" value="1"/>
</dbReference>
<organism evidence="2 3">
    <name type="scientific">Vitrella brassicaformis (strain CCMP3155)</name>
    <dbReference type="NCBI Taxonomy" id="1169540"/>
    <lineage>
        <taxon>Eukaryota</taxon>
        <taxon>Sar</taxon>
        <taxon>Alveolata</taxon>
        <taxon>Colpodellida</taxon>
        <taxon>Vitrellaceae</taxon>
        <taxon>Vitrella</taxon>
    </lineage>
</organism>
<keyword evidence="3" id="KW-1185">Reference proteome</keyword>
<dbReference type="InterPro" id="IPR046341">
    <property type="entry name" value="SET_dom_sf"/>
</dbReference>
<dbReference type="SMART" id="SM00248">
    <property type="entry name" value="ANK"/>
    <property type="match status" value="6"/>
</dbReference>
<reference evidence="2 3" key="1">
    <citation type="submission" date="2014-11" db="EMBL/GenBank/DDBJ databases">
        <authorList>
            <person name="Zhu J."/>
            <person name="Qi W."/>
            <person name="Song R."/>
        </authorList>
    </citation>
    <scope>NUCLEOTIDE SEQUENCE [LARGE SCALE GENOMIC DNA]</scope>
</reference>
<dbReference type="Gene3D" id="1.25.40.10">
    <property type="entry name" value="Tetratricopeptide repeat domain"/>
    <property type="match status" value="1"/>
</dbReference>
<evidence type="ECO:0000313" key="3">
    <source>
        <dbReference type="Proteomes" id="UP000041254"/>
    </source>
</evidence>
<dbReference type="EMBL" id="CDMY01000499">
    <property type="protein sequence ID" value="CEM18342.1"/>
    <property type="molecule type" value="Genomic_DNA"/>
</dbReference>
<dbReference type="Gene3D" id="1.25.40.20">
    <property type="entry name" value="Ankyrin repeat-containing domain"/>
    <property type="match status" value="2"/>
</dbReference>
<proteinExistence type="predicted"/>